<dbReference type="Proteomes" id="UP000221538">
    <property type="component" value="Unassembled WGS sequence"/>
</dbReference>
<gene>
    <name evidence="2" type="ORF">GCM10019071_29830</name>
    <name evidence="1" type="ORF">SFOMI_4130</name>
</gene>
<organism evidence="1 3">
    <name type="scientific">Sphingobium fuliginis (strain ATCC 27551)</name>
    <dbReference type="NCBI Taxonomy" id="336203"/>
    <lineage>
        <taxon>Bacteria</taxon>
        <taxon>Pseudomonadati</taxon>
        <taxon>Pseudomonadota</taxon>
        <taxon>Alphaproteobacteria</taxon>
        <taxon>Sphingomonadales</taxon>
        <taxon>Sphingomonadaceae</taxon>
        <taxon>Sphingobium</taxon>
    </lineage>
</organism>
<reference evidence="4" key="6">
    <citation type="journal article" date="2019" name="Int. J. Syst. Evol. Microbiol.">
        <title>The Global Catalogue of Microorganisms (GCM) 10K type strain sequencing project: providing services to taxonomists for standard genome sequencing and annotation.</title>
        <authorList>
            <consortium name="The Broad Institute Genomics Platform"/>
            <consortium name="The Broad Institute Genome Sequencing Center for Infectious Disease"/>
            <person name="Wu L."/>
            <person name="Ma J."/>
        </authorList>
    </citation>
    <scope>NUCLEOTIDE SEQUENCE [LARGE SCALE GENOMIC DNA]</scope>
    <source>
        <strain evidence="4">CCM 7327</strain>
    </source>
</reference>
<evidence type="ECO:0000313" key="1">
    <source>
        <dbReference type="EMBL" id="GAY23552.1"/>
    </source>
</evidence>
<dbReference type="EMBL" id="BEWI01000032">
    <property type="protein sequence ID" value="GAY23552.1"/>
    <property type="molecule type" value="Genomic_DNA"/>
</dbReference>
<reference evidence="2" key="7">
    <citation type="submission" date="2024-05" db="EMBL/GenBank/DDBJ databases">
        <authorList>
            <person name="Sun Q."/>
            <person name="Sedlacek I."/>
        </authorList>
    </citation>
    <scope>NUCLEOTIDE SEQUENCE</scope>
    <source>
        <strain evidence="2">CCM 7327</strain>
    </source>
</reference>
<dbReference type="EMBL" id="BMDU01000006">
    <property type="protein sequence ID" value="GFZ97380.1"/>
    <property type="molecule type" value="Genomic_DNA"/>
</dbReference>
<reference evidence="2" key="3">
    <citation type="journal article" date="2014" name="Int. J. Syst. Evol. Microbiol.">
        <title>Complete genome of a new Firmicutes species belonging to the dominant human colonic microbiota ('Ruminococcus bicirculans') reveals two chromosomes and a selective capacity to utilize plant glucans.</title>
        <authorList>
            <consortium name="NISC Comparative Sequencing Program"/>
            <person name="Wegmann U."/>
            <person name="Louis P."/>
            <person name="Goesmann A."/>
            <person name="Henrissat B."/>
            <person name="Duncan S.H."/>
            <person name="Flint H.J."/>
        </authorList>
    </citation>
    <scope>NUCLEOTIDE SEQUENCE</scope>
    <source>
        <strain evidence="2">CCM 7327</strain>
    </source>
</reference>
<accession>A0A292ZFQ7</accession>
<evidence type="ECO:0000313" key="2">
    <source>
        <dbReference type="EMBL" id="GFZ97380.1"/>
    </source>
</evidence>
<reference evidence="1" key="4">
    <citation type="submission" date="2017-10" db="EMBL/GenBank/DDBJ databases">
        <title>Bioaugmenting a lab-scale membrane bioreactor with Sphingobium fuliginis OMI to degrade 4-tert-butylphenol.</title>
        <authorList>
            <person name="Takada K."/>
            <person name="Shiba T."/>
            <person name="Soda S."/>
            <person name="Inoue D."/>
            <person name="Miyake M."/>
            <person name="Eguchi M."/>
            <person name="Ike M."/>
        </authorList>
    </citation>
    <scope>NUCLEOTIDE SEQUENCE</scope>
    <source>
        <strain evidence="1">OMI</strain>
    </source>
</reference>
<dbReference type="Proteomes" id="UP000628109">
    <property type="component" value="Unassembled WGS sequence"/>
</dbReference>
<evidence type="ECO:0000313" key="4">
    <source>
        <dbReference type="Proteomes" id="UP000628109"/>
    </source>
</evidence>
<dbReference type="AlphaFoldDB" id="A0A292ZFQ7"/>
<protein>
    <submittedName>
        <fullName evidence="1">Uncharacterized protein</fullName>
    </submittedName>
</protein>
<proteinExistence type="predicted"/>
<comment type="caution">
    <text evidence="1">The sequence shown here is derived from an EMBL/GenBank/DDBJ whole genome shotgun (WGS) entry which is preliminary data.</text>
</comment>
<sequence length="74" mass="8426">MDAAAIFMTDGIRDILDRLRAPAGNVVARARRMVEAHVPEERRGPGWDRHWRELEAYLELPGQWPCAEGKENDG</sequence>
<name>A0A292ZFQ7_SPHSA</name>
<reference evidence="1 3" key="2">
    <citation type="journal article" date="2013" name="Environ. Sci. Technol.">
        <title>The 4-tert-butylphenol-utilizing bacterium Sphingobium fuliginis OMI can degrade bisphenols via phenolic ring hydroxylation and meta-cleavage pathway.</title>
        <authorList>
            <person name="Ogata Y."/>
            <person name="Goda S."/>
            <person name="Toyama T."/>
            <person name="Sei K."/>
            <person name="Ike M."/>
        </authorList>
    </citation>
    <scope>NUCLEOTIDE SEQUENCE [LARGE SCALE GENOMIC DNA]</scope>
    <source>
        <strain evidence="1 3">OMI</strain>
    </source>
</reference>
<evidence type="ECO:0000313" key="3">
    <source>
        <dbReference type="Proteomes" id="UP000221538"/>
    </source>
</evidence>
<reference evidence="1 3" key="1">
    <citation type="journal article" date="2013" name="Biodegradation">
        <title>Occurrence of 4-tert-butylphenol (4-t-BP) biodegradation in an aquatic sample caused by the presence of Spirodela polyrrhiza and isolation of a 4-t-BP-utilizing bacterium.</title>
        <authorList>
            <person name="Ogata Y."/>
            <person name="Toyama T."/>
            <person name="Yu N."/>
            <person name="Wang X."/>
            <person name="Sei K."/>
            <person name="Ike M."/>
        </authorList>
    </citation>
    <scope>NUCLEOTIDE SEQUENCE [LARGE SCALE GENOMIC DNA]</scope>
    <source>
        <strain evidence="1 3">OMI</strain>
    </source>
</reference>
<keyword evidence="4" id="KW-1185">Reference proteome</keyword>
<reference evidence="1" key="5">
    <citation type="submission" date="2017-10" db="EMBL/GenBank/DDBJ databases">
        <authorList>
            <person name="Banno H."/>
            <person name="Chua N.-H."/>
        </authorList>
    </citation>
    <scope>NUCLEOTIDE SEQUENCE</scope>
    <source>
        <strain evidence="1">OMI</strain>
    </source>
</reference>